<dbReference type="CDD" id="cd22997">
    <property type="entry name" value="GT_LH"/>
    <property type="match status" value="1"/>
</dbReference>
<dbReference type="AlphaFoldDB" id="A0A7S2WIQ4"/>
<accession>A0A7S2WIQ4</accession>
<dbReference type="EMBL" id="HBHI01023850">
    <property type="protein sequence ID" value="CAD9690198.1"/>
    <property type="molecule type" value="Transcribed_RNA"/>
</dbReference>
<organism evidence="2">
    <name type="scientific">Eucampia antarctica</name>
    <dbReference type="NCBI Taxonomy" id="49252"/>
    <lineage>
        <taxon>Eukaryota</taxon>
        <taxon>Sar</taxon>
        <taxon>Stramenopiles</taxon>
        <taxon>Ochrophyta</taxon>
        <taxon>Bacillariophyta</taxon>
        <taxon>Mediophyceae</taxon>
        <taxon>Biddulphiophycidae</taxon>
        <taxon>Hemiaulales</taxon>
        <taxon>Hemiaulaceae</taxon>
        <taxon>Eucampia</taxon>
    </lineage>
</organism>
<protein>
    <recommendedName>
        <fullName evidence="1">PLOD1-3-like GT domain-containing protein</fullName>
    </recommendedName>
</protein>
<evidence type="ECO:0000313" key="2">
    <source>
        <dbReference type="EMBL" id="CAD9690198.1"/>
    </source>
</evidence>
<proteinExistence type="predicted"/>
<gene>
    <name evidence="2" type="ORF">EANT1437_LOCUS12243</name>
</gene>
<reference evidence="2" key="1">
    <citation type="submission" date="2021-01" db="EMBL/GenBank/DDBJ databases">
        <authorList>
            <person name="Corre E."/>
            <person name="Pelletier E."/>
            <person name="Niang G."/>
            <person name="Scheremetjew M."/>
            <person name="Finn R."/>
            <person name="Kale V."/>
            <person name="Holt S."/>
            <person name="Cochrane G."/>
            <person name="Meng A."/>
            <person name="Brown T."/>
            <person name="Cohen L."/>
        </authorList>
    </citation>
    <scope>NUCLEOTIDE SEQUENCE</scope>
    <source>
        <strain evidence="2">CCMP1452</strain>
    </source>
</reference>
<feature type="domain" description="PLOD1-3-like GT" evidence="1">
    <location>
        <begin position="14"/>
        <end position="202"/>
    </location>
</feature>
<dbReference type="Pfam" id="PF25342">
    <property type="entry name" value="GT_PLOD"/>
    <property type="match status" value="1"/>
</dbReference>
<sequence length="306" mass="34099">MKLSVLGLNDPFHGTFVKVQLLLKEVVTLPPNQLVLFIDAYDTLIFPSIKDLPMMYRNGDMTNQVFKEIVFGAERSITPYPDPGIGGLYEPKSKDDTPFYFLNSGIILGTAGAFVDMAMSVVSYPSVLGSDQRGYTRYYLTHRDKVGLDVEGVAFLNLHAVSETSYIDINSAALKNDVHRNMELRTGKLVRPSVIHGNGGERGGKEYYRNINSVAILGMKDAGNSTSILGENRWISVTAPPFTYAALVQEGRMGLNETLEIFYNHIKRNPSDVQSLLYLSVELSKLGKEKEAQFFWSQAQEQLHSS</sequence>
<dbReference type="InterPro" id="IPR057589">
    <property type="entry name" value="GT_PLOD"/>
</dbReference>
<evidence type="ECO:0000259" key="1">
    <source>
        <dbReference type="Pfam" id="PF25342"/>
    </source>
</evidence>
<name>A0A7S2WIQ4_9STRA</name>